<dbReference type="EMBL" id="JAKIKS010000177">
    <property type="protein sequence ID" value="MCL1127588.1"/>
    <property type="molecule type" value="Genomic_DNA"/>
</dbReference>
<dbReference type="RefSeq" id="WP_248943028.1">
    <property type="nucleotide sequence ID" value="NZ_JAKIKS010000177.1"/>
</dbReference>
<accession>A0ABT0LIQ9</accession>
<evidence type="ECO:0000256" key="3">
    <source>
        <dbReference type="ARBA" id="ARBA00022723"/>
    </source>
</evidence>
<gene>
    <name evidence="8" type="ORF">L2764_24715</name>
</gene>
<keyword evidence="6" id="KW-0464">Manganese</keyword>
<organism evidence="8 9">
    <name type="scientific">Shewanella surugensis</name>
    <dbReference type="NCBI Taxonomy" id="212020"/>
    <lineage>
        <taxon>Bacteria</taxon>
        <taxon>Pseudomonadati</taxon>
        <taxon>Pseudomonadota</taxon>
        <taxon>Gammaproteobacteria</taxon>
        <taxon>Alteromonadales</taxon>
        <taxon>Shewanellaceae</taxon>
        <taxon>Shewanella</taxon>
    </lineage>
</organism>
<dbReference type="InterPro" id="IPR015797">
    <property type="entry name" value="NUDIX_hydrolase-like_dom_sf"/>
</dbReference>
<evidence type="ECO:0000256" key="2">
    <source>
        <dbReference type="ARBA" id="ARBA00001946"/>
    </source>
</evidence>
<reference evidence="8 9" key="1">
    <citation type="submission" date="2022-01" db="EMBL/GenBank/DDBJ databases">
        <title>Whole genome-based taxonomy of the Shewanellaceae.</title>
        <authorList>
            <person name="Martin-Rodriguez A.J."/>
        </authorList>
    </citation>
    <scope>NUCLEOTIDE SEQUENCE [LARGE SCALE GENOMIC DNA]</scope>
    <source>
        <strain evidence="8 9">DSM 17177</strain>
    </source>
</reference>
<feature type="domain" description="Nudix hydrolase" evidence="7">
    <location>
        <begin position="26"/>
        <end position="163"/>
    </location>
</feature>
<evidence type="ECO:0000256" key="5">
    <source>
        <dbReference type="ARBA" id="ARBA00022842"/>
    </source>
</evidence>
<evidence type="ECO:0000256" key="1">
    <source>
        <dbReference type="ARBA" id="ARBA00001936"/>
    </source>
</evidence>
<evidence type="ECO:0000313" key="9">
    <source>
        <dbReference type="Proteomes" id="UP001203423"/>
    </source>
</evidence>
<sequence length="190" mass="21511">MTLNEFKLRYHVHTLPSHHRLMVNSPLTPAAVLLALQPINHELHLIFTRRPTHLRAHPGQISFPGGKVEQGDADLIATALREAEEEIGLSPENIEVIGRFPSQKTLTGFEITPVLGIVKSPFKPKLNSGEVAEYFTVPLSYLLNKAHRQVHPFSRHGHIYPVYFIPYRHHLIWGATASIIELLCQHLDVH</sequence>
<proteinExistence type="predicted"/>
<dbReference type="InterPro" id="IPR000086">
    <property type="entry name" value="NUDIX_hydrolase_dom"/>
</dbReference>
<keyword evidence="3" id="KW-0479">Metal-binding</keyword>
<dbReference type="Pfam" id="PF00293">
    <property type="entry name" value="NUDIX"/>
    <property type="match status" value="1"/>
</dbReference>
<dbReference type="InterPro" id="IPR045121">
    <property type="entry name" value="CoAse"/>
</dbReference>
<keyword evidence="4" id="KW-0378">Hydrolase</keyword>
<comment type="cofactor">
    <cofactor evidence="1">
        <name>Mn(2+)</name>
        <dbReference type="ChEBI" id="CHEBI:29035"/>
    </cofactor>
</comment>
<dbReference type="Proteomes" id="UP001203423">
    <property type="component" value="Unassembled WGS sequence"/>
</dbReference>
<name>A0ABT0LIQ9_9GAMM</name>
<evidence type="ECO:0000313" key="8">
    <source>
        <dbReference type="EMBL" id="MCL1127588.1"/>
    </source>
</evidence>
<dbReference type="PANTHER" id="PTHR12992">
    <property type="entry name" value="NUDIX HYDROLASE"/>
    <property type="match status" value="1"/>
</dbReference>
<dbReference type="Gene3D" id="3.90.79.10">
    <property type="entry name" value="Nucleoside Triphosphate Pyrophosphohydrolase"/>
    <property type="match status" value="1"/>
</dbReference>
<evidence type="ECO:0000256" key="6">
    <source>
        <dbReference type="ARBA" id="ARBA00023211"/>
    </source>
</evidence>
<evidence type="ECO:0000256" key="4">
    <source>
        <dbReference type="ARBA" id="ARBA00022801"/>
    </source>
</evidence>
<dbReference type="SUPFAM" id="SSF55811">
    <property type="entry name" value="Nudix"/>
    <property type="match status" value="1"/>
</dbReference>
<evidence type="ECO:0000259" key="7">
    <source>
        <dbReference type="PROSITE" id="PS51462"/>
    </source>
</evidence>
<comment type="cofactor">
    <cofactor evidence="2">
        <name>Mg(2+)</name>
        <dbReference type="ChEBI" id="CHEBI:18420"/>
    </cofactor>
</comment>
<dbReference type="PANTHER" id="PTHR12992:SF11">
    <property type="entry name" value="MITOCHONDRIAL COENZYME A DIPHOSPHATASE NUDT8"/>
    <property type="match status" value="1"/>
</dbReference>
<keyword evidence="9" id="KW-1185">Reference proteome</keyword>
<dbReference type="PROSITE" id="PS51462">
    <property type="entry name" value="NUDIX"/>
    <property type="match status" value="1"/>
</dbReference>
<dbReference type="CDD" id="cd03426">
    <property type="entry name" value="NUDIX_CoAse_Nudt7"/>
    <property type="match status" value="1"/>
</dbReference>
<keyword evidence="5" id="KW-0460">Magnesium</keyword>
<protein>
    <submittedName>
        <fullName evidence="8">CoA pyrophosphatase</fullName>
    </submittedName>
</protein>
<comment type="caution">
    <text evidence="8">The sequence shown here is derived from an EMBL/GenBank/DDBJ whole genome shotgun (WGS) entry which is preliminary data.</text>
</comment>
<dbReference type="NCBIfam" id="NF007980">
    <property type="entry name" value="PRK10707.1"/>
    <property type="match status" value="1"/>
</dbReference>